<organism evidence="4 5">
    <name type="scientific">Parapedobacter deserti</name>
    <dbReference type="NCBI Taxonomy" id="1912957"/>
    <lineage>
        <taxon>Bacteria</taxon>
        <taxon>Pseudomonadati</taxon>
        <taxon>Bacteroidota</taxon>
        <taxon>Sphingobacteriia</taxon>
        <taxon>Sphingobacteriales</taxon>
        <taxon>Sphingobacteriaceae</taxon>
        <taxon>Parapedobacter</taxon>
    </lineage>
</organism>
<dbReference type="InterPro" id="IPR006860">
    <property type="entry name" value="FecR"/>
</dbReference>
<accession>A0ABV7JK61</accession>
<feature type="transmembrane region" description="Helical" evidence="1">
    <location>
        <begin position="92"/>
        <end position="115"/>
    </location>
</feature>
<comment type="caution">
    <text evidence="4">The sequence shown here is derived from an EMBL/GenBank/DDBJ whole genome shotgun (WGS) entry which is preliminary data.</text>
</comment>
<evidence type="ECO:0000256" key="1">
    <source>
        <dbReference type="SAM" id="Phobius"/>
    </source>
</evidence>
<dbReference type="PIRSF" id="PIRSF018266">
    <property type="entry name" value="FecR"/>
    <property type="match status" value="1"/>
</dbReference>
<dbReference type="PANTHER" id="PTHR30273:SF2">
    <property type="entry name" value="PROTEIN FECR"/>
    <property type="match status" value="1"/>
</dbReference>
<gene>
    <name evidence="4" type="ORF">ACFOET_03590</name>
</gene>
<reference evidence="5" key="1">
    <citation type="journal article" date="2019" name="Int. J. Syst. Evol. Microbiol.">
        <title>The Global Catalogue of Microorganisms (GCM) 10K type strain sequencing project: providing services to taxonomists for standard genome sequencing and annotation.</title>
        <authorList>
            <consortium name="The Broad Institute Genomics Platform"/>
            <consortium name="The Broad Institute Genome Sequencing Center for Infectious Disease"/>
            <person name="Wu L."/>
            <person name="Ma J."/>
        </authorList>
    </citation>
    <scope>NUCLEOTIDE SEQUENCE [LARGE SCALE GENOMIC DNA]</scope>
    <source>
        <strain evidence="5">KCTC 52416</strain>
    </source>
</reference>
<dbReference type="Proteomes" id="UP001595526">
    <property type="component" value="Unassembled WGS sequence"/>
</dbReference>
<protein>
    <submittedName>
        <fullName evidence="4">FecR family protein</fullName>
    </submittedName>
</protein>
<dbReference type="Pfam" id="PF04773">
    <property type="entry name" value="FecR"/>
    <property type="match status" value="1"/>
</dbReference>
<evidence type="ECO:0000259" key="3">
    <source>
        <dbReference type="Pfam" id="PF16344"/>
    </source>
</evidence>
<dbReference type="EMBL" id="JBHRTA010000009">
    <property type="protein sequence ID" value="MFC3196688.1"/>
    <property type="molecule type" value="Genomic_DNA"/>
</dbReference>
<keyword evidence="1" id="KW-0812">Transmembrane</keyword>
<proteinExistence type="predicted"/>
<evidence type="ECO:0000313" key="4">
    <source>
        <dbReference type="EMBL" id="MFC3196688.1"/>
    </source>
</evidence>
<name>A0ABV7JK61_9SPHI</name>
<dbReference type="RefSeq" id="WP_379019649.1">
    <property type="nucleotide sequence ID" value="NZ_JBHRTA010000009.1"/>
</dbReference>
<feature type="domain" description="Protein FecR C-terminal" evidence="3">
    <location>
        <begin position="271"/>
        <end position="340"/>
    </location>
</feature>
<evidence type="ECO:0000259" key="2">
    <source>
        <dbReference type="Pfam" id="PF04773"/>
    </source>
</evidence>
<dbReference type="InterPro" id="IPR012373">
    <property type="entry name" value="Ferrdict_sens_TM"/>
</dbReference>
<sequence length="341" mass="38410">MKQRVGKKLLRRFLAGACTADEAAKVNHYLQQPAGRERLMALLDEQWDAVADHELPENVREIWRNELWSRLKADEGQQPETSQIKKLTRGGFFRYAAMWALLLLVGASAYLLVWAPKSHQPIAGMPEIEKENPHGRRSVFDLDDGTKVYLGAGSTVRFPKVFAGGRREIELEGEAFFEVSKDAEKPFIIHTGEIRTEVLGTSFMVKAFGEGEVAVAVATGKVRVDRFINGKRVQQLGVLTAGQKVVYNDAKQFVETLEIPVANLTQWKAGKMVFNGTPFGDMLDEMGRNYNISFILEKEQLKQIPITLTLDTHTPFEELLNSLSVYIGFSYDIHGKRIIIK</sequence>
<dbReference type="Pfam" id="PF16344">
    <property type="entry name" value="FecR_C"/>
    <property type="match status" value="1"/>
</dbReference>
<feature type="domain" description="FecR protein" evidence="2">
    <location>
        <begin position="136"/>
        <end position="223"/>
    </location>
</feature>
<dbReference type="Gene3D" id="3.55.50.30">
    <property type="match status" value="1"/>
</dbReference>
<dbReference type="Gene3D" id="2.60.120.1440">
    <property type="match status" value="1"/>
</dbReference>
<keyword evidence="1" id="KW-0472">Membrane</keyword>
<evidence type="ECO:0000313" key="5">
    <source>
        <dbReference type="Proteomes" id="UP001595526"/>
    </source>
</evidence>
<keyword evidence="5" id="KW-1185">Reference proteome</keyword>
<dbReference type="PANTHER" id="PTHR30273">
    <property type="entry name" value="PERIPLASMIC SIGNAL SENSOR AND SIGMA FACTOR ACTIVATOR FECR-RELATED"/>
    <property type="match status" value="1"/>
</dbReference>
<keyword evidence="1" id="KW-1133">Transmembrane helix</keyword>
<dbReference type="InterPro" id="IPR032508">
    <property type="entry name" value="FecR_C"/>
</dbReference>